<dbReference type="AlphaFoldDB" id="A0A8H5D7E0"/>
<keyword evidence="9" id="KW-1185">Reference proteome</keyword>
<dbReference type="Proteomes" id="UP000559027">
    <property type="component" value="Unassembled WGS sequence"/>
</dbReference>
<dbReference type="Pfam" id="PF13886">
    <property type="entry name" value="TM7S3_TM198"/>
    <property type="match status" value="1"/>
</dbReference>
<keyword evidence="6" id="KW-0732">Signal</keyword>
<dbReference type="EMBL" id="JAACJO010000008">
    <property type="protein sequence ID" value="KAF5354885.1"/>
    <property type="molecule type" value="Genomic_DNA"/>
</dbReference>
<evidence type="ECO:0000313" key="8">
    <source>
        <dbReference type="EMBL" id="KAF5354885.1"/>
    </source>
</evidence>
<keyword evidence="4 5" id="KW-0472">Membrane</keyword>
<evidence type="ECO:0000256" key="5">
    <source>
        <dbReference type="SAM" id="Phobius"/>
    </source>
</evidence>
<feature type="transmembrane region" description="Helical" evidence="5">
    <location>
        <begin position="231"/>
        <end position="252"/>
    </location>
</feature>
<proteinExistence type="predicted"/>
<feature type="transmembrane region" description="Helical" evidence="5">
    <location>
        <begin position="88"/>
        <end position="105"/>
    </location>
</feature>
<feature type="transmembrane region" description="Helical" evidence="5">
    <location>
        <begin position="168"/>
        <end position="187"/>
    </location>
</feature>
<feature type="chain" id="PRO_5034485574" description="TM7S3/TM198-like domain-containing protein" evidence="6">
    <location>
        <begin position="27"/>
        <end position="376"/>
    </location>
</feature>
<protein>
    <recommendedName>
        <fullName evidence="7">TM7S3/TM198-like domain-containing protein</fullName>
    </recommendedName>
</protein>
<keyword evidence="3 5" id="KW-1133">Transmembrane helix</keyword>
<evidence type="ECO:0000256" key="2">
    <source>
        <dbReference type="ARBA" id="ARBA00022692"/>
    </source>
</evidence>
<sequence length="376" mass="40124">MWMRASVSHLALSCLFFIFMISSVLATPLPHTFTLSSSSATHLQLRDRYFLNNNTITGQLTAINPNTRAPVPQAPSTNGSGQNLDAPAAIWIVFTLVTGVPLSFAGFRGWRLTTGVGIGLAATLVSWASFANTMGAPGVPDVALTLICVGFFVVGFILGCFEIGKVAGMVSLGISGGLSIGIRLMLFRSGLLIPVGDDGYGIGYVLGWVMIPVLGVFGGLWIALAKYQRSGLLFACTATGSFLVALGVDLILNKQSGMSRGLIFLFDRNSSHIVDVITKGYQPSLTTQIILGSSLGLIPILAFAQHRLFKDPFDRGKLNSNSDSFLNSIYDDTPPQPSDSKGGVLMRHRAHASNMFSGLWDGVLFKKGPSPNRFSV</sequence>
<reference evidence="8 9" key="1">
    <citation type="journal article" date="2020" name="ISME J.">
        <title>Uncovering the hidden diversity of litter-decomposition mechanisms in mushroom-forming fungi.</title>
        <authorList>
            <person name="Floudas D."/>
            <person name="Bentzer J."/>
            <person name="Ahren D."/>
            <person name="Johansson T."/>
            <person name="Persson P."/>
            <person name="Tunlid A."/>
        </authorList>
    </citation>
    <scope>NUCLEOTIDE SEQUENCE [LARGE SCALE GENOMIC DNA]</scope>
    <source>
        <strain evidence="8 9">CBS 146.42</strain>
    </source>
</reference>
<feature type="transmembrane region" description="Helical" evidence="5">
    <location>
        <begin position="142"/>
        <end position="161"/>
    </location>
</feature>
<comment type="subcellular location">
    <subcellularLocation>
        <location evidence="1">Membrane</location>
        <topology evidence="1">Multi-pass membrane protein</topology>
    </subcellularLocation>
</comment>
<organism evidence="8 9">
    <name type="scientific">Leucocoprinus leucothites</name>
    <dbReference type="NCBI Taxonomy" id="201217"/>
    <lineage>
        <taxon>Eukaryota</taxon>
        <taxon>Fungi</taxon>
        <taxon>Dikarya</taxon>
        <taxon>Basidiomycota</taxon>
        <taxon>Agaricomycotina</taxon>
        <taxon>Agaricomycetes</taxon>
        <taxon>Agaricomycetidae</taxon>
        <taxon>Agaricales</taxon>
        <taxon>Agaricineae</taxon>
        <taxon>Agaricaceae</taxon>
        <taxon>Leucocoprinus</taxon>
    </lineage>
</organism>
<comment type="caution">
    <text evidence="8">The sequence shown here is derived from an EMBL/GenBank/DDBJ whole genome shotgun (WGS) entry which is preliminary data.</text>
</comment>
<feature type="transmembrane region" description="Helical" evidence="5">
    <location>
        <begin position="199"/>
        <end position="224"/>
    </location>
</feature>
<gene>
    <name evidence="8" type="ORF">D9756_005686</name>
</gene>
<accession>A0A8H5D7E0</accession>
<evidence type="ECO:0000256" key="4">
    <source>
        <dbReference type="ARBA" id="ARBA00023136"/>
    </source>
</evidence>
<name>A0A8H5D7E0_9AGAR</name>
<feature type="domain" description="TM7S3/TM198-like" evidence="7">
    <location>
        <begin position="93"/>
        <end position="305"/>
    </location>
</feature>
<evidence type="ECO:0000256" key="6">
    <source>
        <dbReference type="SAM" id="SignalP"/>
    </source>
</evidence>
<evidence type="ECO:0000313" key="9">
    <source>
        <dbReference type="Proteomes" id="UP000559027"/>
    </source>
</evidence>
<dbReference type="OrthoDB" id="3359595at2759"/>
<dbReference type="InterPro" id="IPR025256">
    <property type="entry name" value="TM7S3/TM198-like_dom"/>
</dbReference>
<feature type="signal peptide" evidence="6">
    <location>
        <begin position="1"/>
        <end position="26"/>
    </location>
</feature>
<dbReference type="GO" id="GO:0016020">
    <property type="term" value="C:membrane"/>
    <property type="evidence" value="ECO:0007669"/>
    <property type="project" value="UniProtKB-SubCell"/>
</dbReference>
<evidence type="ECO:0000259" key="7">
    <source>
        <dbReference type="Pfam" id="PF13886"/>
    </source>
</evidence>
<evidence type="ECO:0000256" key="3">
    <source>
        <dbReference type="ARBA" id="ARBA00022989"/>
    </source>
</evidence>
<feature type="transmembrane region" description="Helical" evidence="5">
    <location>
        <begin position="112"/>
        <end position="130"/>
    </location>
</feature>
<feature type="transmembrane region" description="Helical" evidence="5">
    <location>
        <begin position="289"/>
        <end position="309"/>
    </location>
</feature>
<keyword evidence="2 5" id="KW-0812">Transmembrane</keyword>
<evidence type="ECO:0000256" key="1">
    <source>
        <dbReference type="ARBA" id="ARBA00004141"/>
    </source>
</evidence>